<dbReference type="InterPro" id="IPR038731">
    <property type="entry name" value="RgtA/B/C-like"/>
</dbReference>
<feature type="transmembrane region" description="Helical" evidence="8">
    <location>
        <begin position="271"/>
        <end position="290"/>
    </location>
</feature>
<comment type="caution">
    <text evidence="11">The sequence shown here is derived from an EMBL/GenBank/DDBJ whole genome shotgun (WGS) entry which is preliminary data.</text>
</comment>
<gene>
    <name evidence="11" type="ORF">KQ910_00950</name>
</gene>
<keyword evidence="6 8" id="KW-1133">Transmembrane helix</keyword>
<evidence type="ECO:0000256" key="4">
    <source>
        <dbReference type="ARBA" id="ARBA00022679"/>
    </source>
</evidence>
<feature type="transmembrane region" description="Helical" evidence="8">
    <location>
        <begin position="161"/>
        <end position="180"/>
    </location>
</feature>
<dbReference type="PANTHER" id="PTHR33908">
    <property type="entry name" value="MANNOSYLTRANSFERASE YKCB-RELATED"/>
    <property type="match status" value="1"/>
</dbReference>
<organism evidence="11 12">
    <name type="scientific">Reyranella humidisoli</name>
    <dbReference type="NCBI Taxonomy" id="2849149"/>
    <lineage>
        <taxon>Bacteria</taxon>
        <taxon>Pseudomonadati</taxon>
        <taxon>Pseudomonadota</taxon>
        <taxon>Alphaproteobacteria</taxon>
        <taxon>Hyphomicrobiales</taxon>
        <taxon>Reyranellaceae</taxon>
        <taxon>Reyranella</taxon>
    </lineage>
</organism>
<dbReference type="Pfam" id="PF13231">
    <property type="entry name" value="PMT_2"/>
    <property type="match status" value="1"/>
</dbReference>
<feature type="transmembrane region" description="Helical" evidence="8">
    <location>
        <begin position="71"/>
        <end position="89"/>
    </location>
</feature>
<feature type="domain" description="Glycosyltransferase RgtA/B/C/D-like" evidence="9">
    <location>
        <begin position="22"/>
        <end position="176"/>
    </location>
</feature>
<feature type="transmembrane region" description="Helical" evidence="8">
    <location>
        <begin position="344"/>
        <end position="366"/>
    </location>
</feature>
<keyword evidence="7 8" id="KW-0472">Membrane</keyword>
<evidence type="ECO:0000256" key="2">
    <source>
        <dbReference type="ARBA" id="ARBA00022475"/>
    </source>
</evidence>
<keyword evidence="12" id="KW-1185">Reference proteome</keyword>
<evidence type="ECO:0000313" key="12">
    <source>
        <dbReference type="Proteomes" id="UP000727907"/>
    </source>
</evidence>
<evidence type="ECO:0000259" key="9">
    <source>
        <dbReference type="Pfam" id="PF13231"/>
    </source>
</evidence>
<evidence type="ECO:0000256" key="6">
    <source>
        <dbReference type="ARBA" id="ARBA00022989"/>
    </source>
</evidence>
<sequence length="546" mass="58443">MLQGAGLLFYNAFDPAGLVSLDKPPLAFWIQTVFAAALGYGTWAIHLPQALAGTASVAVLYFLLRKPFGRSVALIAAFLMALSPIAVAVDRSNNTDAWLVLFLLIAAGLALRGRGLSLVFAMVALGFAFNVKMLAALVCGPALLAGWWLSSPLDWPRRLGWMVAGGFALAVVSLSWAVIFDLTPERLRPQAGSSKSGSMLELIVGHNGIERFVRDRRPQAPATTQAPHALAYDAAPVGPLRLATPMLAGQFAWALPFAVLGTILAWRRRRAAVALWAGWALTYGIVYSAAGGIFHIYYLVTLAPPLAALAAIGGVELWRRGAVPLALGVAATALWQAYVTGGTLGWTATWTGFPAVALFAAAAAAWRDRRLTALIGVVALLLLPTAWALSPIFSPGNLILPSASLPRWLGMDDGRGPILSRTHRSQGDDPKLLAFLEAQRGTAKFLAATSNALLASPLIIRSGEPVLAFGGYLGNDSIMSLDAFAERVKRGEVRYVLLSPRRRPAAFDAWVRARGRPVDPALWRSLPTEPRRAISLYDLAPRPTNR</sequence>
<keyword evidence="2" id="KW-1003">Cell membrane</keyword>
<dbReference type="InterPro" id="IPR050297">
    <property type="entry name" value="LipidA_mod_glycosyltrf_83"/>
</dbReference>
<evidence type="ECO:0000256" key="3">
    <source>
        <dbReference type="ARBA" id="ARBA00022676"/>
    </source>
</evidence>
<dbReference type="PANTHER" id="PTHR33908:SF3">
    <property type="entry name" value="UNDECAPRENYL PHOSPHATE-ALPHA-4-AMINO-4-DEOXY-L-ARABINOSE ARABINOSYL TRANSFERASE"/>
    <property type="match status" value="1"/>
</dbReference>
<evidence type="ECO:0000256" key="8">
    <source>
        <dbReference type="SAM" id="Phobius"/>
    </source>
</evidence>
<feature type="domain" description="Putative mannosyltransferase YkcA/B-like C-terminal" evidence="10">
    <location>
        <begin position="432"/>
        <end position="513"/>
    </location>
</feature>
<dbReference type="EMBL" id="JAHOPB010000001">
    <property type="protein sequence ID" value="MBU8872305.1"/>
    <property type="molecule type" value="Genomic_DNA"/>
</dbReference>
<keyword evidence="5 8" id="KW-0812">Transmembrane</keyword>
<proteinExistence type="predicted"/>
<comment type="subcellular location">
    <subcellularLocation>
        <location evidence="1">Cell membrane</location>
        <topology evidence="1">Multi-pass membrane protein</topology>
    </subcellularLocation>
</comment>
<feature type="transmembrane region" description="Helical" evidence="8">
    <location>
        <begin position="322"/>
        <end position="338"/>
    </location>
</feature>
<dbReference type="InterPro" id="IPR056785">
    <property type="entry name" value="YkcA/B-like_C"/>
</dbReference>
<dbReference type="Proteomes" id="UP000727907">
    <property type="component" value="Unassembled WGS sequence"/>
</dbReference>
<feature type="transmembrane region" description="Helical" evidence="8">
    <location>
        <begin position="95"/>
        <end position="111"/>
    </location>
</feature>
<feature type="transmembrane region" description="Helical" evidence="8">
    <location>
        <begin position="373"/>
        <end position="393"/>
    </location>
</feature>
<evidence type="ECO:0000256" key="7">
    <source>
        <dbReference type="ARBA" id="ARBA00023136"/>
    </source>
</evidence>
<dbReference type="Pfam" id="PF24878">
    <property type="entry name" value="YkcB_C"/>
    <property type="match status" value="1"/>
</dbReference>
<evidence type="ECO:0000313" key="11">
    <source>
        <dbReference type="EMBL" id="MBU8872305.1"/>
    </source>
</evidence>
<feature type="transmembrane region" description="Helical" evidence="8">
    <location>
        <begin position="118"/>
        <end position="149"/>
    </location>
</feature>
<evidence type="ECO:0000256" key="5">
    <source>
        <dbReference type="ARBA" id="ARBA00022692"/>
    </source>
</evidence>
<accession>A0ABS6ICT5</accession>
<name>A0ABS6ICT5_9HYPH</name>
<keyword evidence="4" id="KW-0808">Transferase</keyword>
<feature type="transmembrane region" description="Helical" evidence="8">
    <location>
        <begin position="43"/>
        <end position="64"/>
    </location>
</feature>
<protein>
    <submittedName>
        <fullName evidence="11">Glycosyltransferase family 39 protein</fullName>
    </submittedName>
</protein>
<keyword evidence="3" id="KW-0328">Glycosyltransferase</keyword>
<evidence type="ECO:0000259" key="10">
    <source>
        <dbReference type="Pfam" id="PF24878"/>
    </source>
</evidence>
<reference evidence="11 12" key="1">
    <citation type="submission" date="2021-06" db="EMBL/GenBank/DDBJ databases">
        <authorList>
            <person name="Lee D.H."/>
        </authorList>
    </citation>
    <scope>NUCLEOTIDE SEQUENCE [LARGE SCALE GENOMIC DNA]</scope>
    <source>
        <strain evidence="11 12">MMS21-HV4-11</strain>
    </source>
</reference>
<dbReference type="RefSeq" id="WP_216956133.1">
    <property type="nucleotide sequence ID" value="NZ_JAHOPB010000001.1"/>
</dbReference>
<feature type="transmembrane region" description="Helical" evidence="8">
    <location>
        <begin position="296"/>
        <end position="315"/>
    </location>
</feature>
<evidence type="ECO:0000256" key="1">
    <source>
        <dbReference type="ARBA" id="ARBA00004651"/>
    </source>
</evidence>